<comment type="subcellular location">
    <subcellularLocation>
        <location evidence="1">Secreted</location>
        <location evidence="1">Cell wall</location>
    </subcellularLocation>
</comment>
<gene>
    <name evidence="13" type="ORF">RND71_019450</name>
</gene>
<organism evidence="13 14">
    <name type="scientific">Anisodus tanguticus</name>
    <dbReference type="NCBI Taxonomy" id="243964"/>
    <lineage>
        <taxon>Eukaryota</taxon>
        <taxon>Viridiplantae</taxon>
        <taxon>Streptophyta</taxon>
        <taxon>Embryophyta</taxon>
        <taxon>Tracheophyta</taxon>
        <taxon>Spermatophyta</taxon>
        <taxon>Magnoliopsida</taxon>
        <taxon>eudicotyledons</taxon>
        <taxon>Gunneridae</taxon>
        <taxon>Pentapetalae</taxon>
        <taxon>asterids</taxon>
        <taxon>lamiids</taxon>
        <taxon>Solanales</taxon>
        <taxon>Solanaceae</taxon>
        <taxon>Solanoideae</taxon>
        <taxon>Hyoscyameae</taxon>
        <taxon>Anisodus</taxon>
    </lineage>
</organism>
<dbReference type="Gene3D" id="2.160.20.10">
    <property type="entry name" value="Single-stranded right-handed beta-helix, Pectin lyase-like"/>
    <property type="match status" value="1"/>
</dbReference>
<evidence type="ECO:0000256" key="5">
    <source>
        <dbReference type="ARBA" id="ARBA00022525"/>
    </source>
</evidence>
<name>A0AAE1S0J8_9SOLA</name>
<keyword evidence="6 11" id="KW-0378">Hydrolase</keyword>
<proteinExistence type="predicted"/>
<evidence type="ECO:0000256" key="2">
    <source>
        <dbReference type="ARBA" id="ARBA00005184"/>
    </source>
</evidence>
<evidence type="ECO:0000313" key="14">
    <source>
        <dbReference type="Proteomes" id="UP001291623"/>
    </source>
</evidence>
<dbReference type="EMBL" id="JAVYJV010000010">
    <property type="protein sequence ID" value="KAK4360498.1"/>
    <property type="molecule type" value="Genomic_DNA"/>
</dbReference>
<accession>A0AAE1S0J8</accession>
<comment type="pathway">
    <text evidence="2 11">Glycan metabolism; pectin degradation; 2-dehydro-3-deoxy-D-gluconate from pectin: step 1/5.</text>
</comment>
<evidence type="ECO:0000256" key="8">
    <source>
        <dbReference type="ARBA" id="ARBA00023316"/>
    </source>
</evidence>
<evidence type="ECO:0000256" key="6">
    <source>
        <dbReference type="ARBA" id="ARBA00022801"/>
    </source>
</evidence>
<keyword evidence="4" id="KW-0134">Cell wall</keyword>
<dbReference type="AlphaFoldDB" id="A0AAE1S0J8"/>
<comment type="catalytic activity">
    <reaction evidence="9 11">
        <text>[(1-&gt;4)-alpha-D-galacturonosyl methyl ester](n) + n H2O = [(1-&gt;4)-alpha-D-galacturonosyl](n) + n methanol + n H(+)</text>
        <dbReference type="Rhea" id="RHEA:22380"/>
        <dbReference type="Rhea" id="RHEA-COMP:14570"/>
        <dbReference type="Rhea" id="RHEA-COMP:14573"/>
        <dbReference type="ChEBI" id="CHEBI:15377"/>
        <dbReference type="ChEBI" id="CHEBI:15378"/>
        <dbReference type="ChEBI" id="CHEBI:17790"/>
        <dbReference type="ChEBI" id="CHEBI:140522"/>
        <dbReference type="ChEBI" id="CHEBI:140523"/>
        <dbReference type="EC" id="3.1.1.11"/>
    </reaction>
</comment>
<evidence type="ECO:0000256" key="10">
    <source>
        <dbReference type="PROSITE-ProRule" id="PRU10040"/>
    </source>
</evidence>
<dbReference type="SUPFAM" id="SSF51126">
    <property type="entry name" value="Pectin lyase-like"/>
    <property type="match status" value="1"/>
</dbReference>
<reference evidence="13" key="1">
    <citation type="submission" date="2023-12" db="EMBL/GenBank/DDBJ databases">
        <title>Genome assembly of Anisodus tanguticus.</title>
        <authorList>
            <person name="Wang Y.-J."/>
        </authorList>
    </citation>
    <scope>NUCLEOTIDE SEQUENCE</scope>
    <source>
        <strain evidence="13">KB-2021</strain>
        <tissue evidence="13">Leaf</tissue>
    </source>
</reference>
<dbReference type="PANTHER" id="PTHR31707">
    <property type="entry name" value="PECTINESTERASE"/>
    <property type="match status" value="1"/>
</dbReference>
<evidence type="ECO:0000256" key="9">
    <source>
        <dbReference type="ARBA" id="ARBA00047928"/>
    </source>
</evidence>
<protein>
    <recommendedName>
        <fullName evidence="3 11">Pectinesterase</fullName>
        <ecNumber evidence="3 11">3.1.1.11</ecNumber>
    </recommendedName>
</protein>
<dbReference type="EC" id="3.1.1.11" evidence="3 11"/>
<keyword evidence="14" id="KW-1185">Reference proteome</keyword>
<feature type="domain" description="Pectinesterase catalytic" evidence="12">
    <location>
        <begin position="32"/>
        <end position="325"/>
    </location>
</feature>
<feature type="chain" id="PRO_5041773074" description="Pectinesterase" evidence="11">
    <location>
        <begin position="21"/>
        <end position="339"/>
    </location>
</feature>
<dbReference type="GO" id="GO:0030599">
    <property type="term" value="F:pectinesterase activity"/>
    <property type="evidence" value="ECO:0007669"/>
    <property type="project" value="UniProtKB-UniRule"/>
</dbReference>
<dbReference type="FunFam" id="2.160.20.10:FF:000029">
    <property type="entry name" value="Pectinesterase 4"/>
    <property type="match status" value="1"/>
</dbReference>
<dbReference type="PROSITE" id="PS00503">
    <property type="entry name" value="PECTINESTERASE_2"/>
    <property type="match status" value="1"/>
</dbReference>
<dbReference type="InterPro" id="IPR011050">
    <property type="entry name" value="Pectin_lyase_fold/virulence"/>
</dbReference>
<keyword evidence="11" id="KW-0732">Signal</keyword>
<dbReference type="GO" id="GO:0042545">
    <property type="term" value="P:cell wall modification"/>
    <property type="evidence" value="ECO:0007669"/>
    <property type="project" value="UniProtKB-UniRule"/>
</dbReference>
<evidence type="ECO:0000256" key="7">
    <source>
        <dbReference type="ARBA" id="ARBA00023085"/>
    </source>
</evidence>
<evidence type="ECO:0000256" key="4">
    <source>
        <dbReference type="ARBA" id="ARBA00022512"/>
    </source>
</evidence>
<feature type="signal peptide" evidence="11">
    <location>
        <begin position="1"/>
        <end position="20"/>
    </location>
</feature>
<evidence type="ECO:0000313" key="13">
    <source>
        <dbReference type="EMBL" id="KAK4360498.1"/>
    </source>
</evidence>
<keyword evidence="5" id="KW-0964">Secreted</keyword>
<evidence type="ECO:0000256" key="3">
    <source>
        <dbReference type="ARBA" id="ARBA00013229"/>
    </source>
</evidence>
<sequence length="339" mass="38107">MQRKEMTLGLLALLTTLFWGLDSHCSPSSHFDAIVAIDGSGDFKSITEALQAAPNNSQTRFNIKIKEGIYNEYVFVDKHKTNITLIGEGVDSTIITGCKSNGTGFKTNETATVDIHGYGFVAQDITFQNTAGPSMHQAVAASISADHVSFYKCKFNGYQDTLYTKNGVQFFRECDIYGTVDFIFGNAKVIFQNCNIYARRPEDFQHEVTITAQGRKHKEEDTAIVLQGCTINVTQDLREHEPKVRVFLGRPWKSYSRTIIMSSYLDEFINPEGWVEWNGNKKDIYFAEYNNTGSGANTSLRVDWAKSISQNDASNFTVRNFLYGDEWIPAEIPNALDLI</sequence>
<evidence type="ECO:0000256" key="1">
    <source>
        <dbReference type="ARBA" id="ARBA00004191"/>
    </source>
</evidence>
<comment type="caution">
    <text evidence="13">The sequence shown here is derived from an EMBL/GenBank/DDBJ whole genome shotgun (WGS) entry which is preliminary data.</text>
</comment>
<dbReference type="InterPro" id="IPR000070">
    <property type="entry name" value="Pectinesterase_cat"/>
</dbReference>
<evidence type="ECO:0000256" key="11">
    <source>
        <dbReference type="RuleBase" id="RU000589"/>
    </source>
</evidence>
<dbReference type="InterPro" id="IPR033131">
    <property type="entry name" value="Pectinesterase_Asp_AS"/>
</dbReference>
<dbReference type="Pfam" id="PF01095">
    <property type="entry name" value="Pectinesterase"/>
    <property type="match status" value="1"/>
</dbReference>
<dbReference type="GO" id="GO:0045490">
    <property type="term" value="P:pectin catabolic process"/>
    <property type="evidence" value="ECO:0007669"/>
    <property type="project" value="UniProtKB-UniRule"/>
</dbReference>
<evidence type="ECO:0000259" key="12">
    <source>
        <dbReference type="Pfam" id="PF01095"/>
    </source>
</evidence>
<dbReference type="InterPro" id="IPR012334">
    <property type="entry name" value="Pectin_lyas_fold"/>
</dbReference>
<feature type="active site" evidence="10">
    <location>
        <position position="181"/>
    </location>
</feature>
<keyword evidence="7 11" id="KW-0063">Aspartyl esterase</keyword>
<dbReference type="Proteomes" id="UP001291623">
    <property type="component" value="Unassembled WGS sequence"/>
</dbReference>
<keyword evidence="8" id="KW-0961">Cell wall biogenesis/degradation</keyword>